<accession>A0A2M7LRN2</accession>
<comment type="caution">
    <text evidence="1">The sequence shown here is derived from an EMBL/GenBank/DDBJ whole genome shotgun (WGS) entry which is preliminary data.</text>
</comment>
<gene>
    <name evidence="1" type="ORF">COZ39_04310</name>
</gene>
<organism evidence="1 2">
    <name type="scientific">Candidatus Roizmanbacteria bacterium CG_4_10_14_3_um_filter_33_21</name>
    <dbReference type="NCBI Taxonomy" id="1974830"/>
    <lineage>
        <taxon>Bacteria</taxon>
        <taxon>Candidatus Roizmaniibacteriota</taxon>
    </lineage>
</organism>
<evidence type="ECO:0000313" key="2">
    <source>
        <dbReference type="Proteomes" id="UP000229708"/>
    </source>
</evidence>
<protein>
    <submittedName>
        <fullName evidence="1">Uncharacterized protein</fullName>
    </submittedName>
</protein>
<dbReference type="AlphaFoldDB" id="A0A2M7LRN2"/>
<reference evidence="2" key="1">
    <citation type="submission" date="2017-09" db="EMBL/GenBank/DDBJ databases">
        <title>Depth-based differentiation of microbial function through sediment-hosted aquifers and enrichment of novel symbionts in the deep terrestrial subsurface.</title>
        <authorList>
            <person name="Probst A.J."/>
            <person name="Ladd B."/>
            <person name="Jarett J.K."/>
            <person name="Geller-Mcgrath D.E."/>
            <person name="Sieber C.M.K."/>
            <person name="Emerson J.B."/>
            <person name="Anantharaman K."/>
            <person name="Thomas B.C."/>
            <person name="Malmstrom R."/>
            <person name="Stieglmeier M."/>
            <person name="Klingl A."/>
            <person name="Woyke T."/>
            <person name="Ryan C.M."/>
            <person name="Banfield J.F."/>
        </authorList>
    </citation>
    <scope>NUCLEOTIDE SEQUENCE [LARGE SCALE GENOMIC DNA]</scope>
</reference>
<dbReference type="Proteomes" id="UP000229708">
    <property type="component" value="Unassembled WGS sequence"/>
</dbReference>
<proteinExistence type="predicted"/>
<name>A0A2M7LRN2_9BACT</name>
<feature type="non-terminal residue" evidence="1">
    <location>
        <position position="1"/>
    </location>
</feature>
<sequence length="61" mass="7555">KEFKEKIIKEEGFKKLSLDQQKKLFIEMLDMNQMYVNFSEREDKKYHLSSEDIKLSEQFYQ</sequence>
<evidence type="ECO:0000313" key="1">
    <source>
        <dbReference type="EMBL" id="PIX70704.1"/>
    </source>
</evidence>
<dbReference type="EMBL" id="PFJI01000186">
    <property type="protein sequence ID" value="PIX70704.1"/>
    <property type="molecule type" value="Genomic_DNA"/>
</dbReference>